<accession>A0A3B0SXQ3</accession>
<name>A0A3B0SXQ3_9ZZZZ</name>
<gene>
    <name evidence="1" type="ORF">MNBD_BACTEROID03-1392</name>
</gene>
<dbReference type="EMBL" id="UOEL01000056">
    <property type="protein sequence ID" value="VAW11231.1"/>
    <property type="molecule type" value="Genomic_DNA"/>
</dbReference>
<organism evidence="1">
    <name type="scientific">hydrothermal vent metagenome</name>
    <dbReference type="NCBI Taxonomy" id="652676"/>
    <lineage>
        <taxon>unclassified sequences</taxon>
        <taxon>metagenomes</taxon>
        <taxon>ecological metagenomes</taxon>
    </lineage>
</organism>
<reference evidence="1" key="1">
    <citation type="submission" date="2018-06" db="EMBL/GenBank/DDBJ databases">
        <authorList>
            <person name="Zhirakovskaya E."/>
        </authorList>
    </citation>
    <scope>NUCLEOTIDE SEQUENCE</scope>
</reference>
<protein>
    <submittedName>
        <fullName evidence="1">Uncharacterized protein</fullName>
    </submittedName>
</protein>
<dbReference type="AlphaFoldDB" id="A0A3B0SXQ3"/>
<evidence type="ECO:0000313" key="1">
    <source>
        <dbReference type="EMBL" id="VAW11231.1"/>
    </source>
</evidence>
<sequence length="33" mass="3819">MANQNPENAAYLNFIEDLNDILSDIEVSKLNYF</sequence>
<proteinExistence type="predicted"/>